<dbReference type="EMBL" id="SJPY01000005">
    <property type="protein sequence ID" value="TWU39865.1"/>
    <property type="molecule type" value="Genomic_DNA"/>
</dbReference>
<evidence type="ECO:0000256" key="1">
    <source>
        <dbReference type="ARBA" id="ARBA00005272"/>
    </source>
</evidence>
<evidence type="ECO:0000313" key="11">
    <source>
        <dbReference type="EMBL" id="TWU39865.1"/>
    </source>
</evidence>
<sequence>MNSNLQIVILGGGFAGLQAARSLRRANVDLTIIDRRNFHLFQPLLYQVATGELSPANISAPLRALLRKQKNARVLLGEVQVVDLNNKVVCLTDREIAYDYLIVALGSVHHYFGHDDWEKIAPGLKTIENATEIRRQLLGAFEAAERSPNPDEIRDLLTFVIVGGGPTGCELAGAIAEIARHTLKNDFRTINPADARIVLIEPSEYPLDVYAQPLPGKAAQQLQRLGVEVISRTRVTGIHQTHVELLTEGKEQAWRINTRTVLWAAGVKASPIAASLLRQTELTSARGGRIPVQNDTSLQSHPNVFVLGDLASFNHDEKGDLPGLAPVATQMGAHAAKCIIADLNERPRTAFHYRDRGSMAVIGRYSAVGVIGGWKFYGFVAWFLWLAVHLMYITMFRNRMLVLVQWGWTFLTHDRSARLILDGPTPRIPQLAETTGWDNDPAMPHVESTER</sequence>
<dbReference type="InterPro" id="IPR045024">
    <property type="entry name" value="NDH-2"/>
</dbReference>
<proteinExistence type="inferred from homology"/>
<dbReference type="PRINTS" id="PR00411">
    <property type="entry name" value="PNDRDTASEI"/>
</dbReference>
<keyword evidence="9" id="KW-1133">Transmembrane helix</keyword>
<gene>
    <name evidence="11" type="ORF">Q31b_31800</name>
</gene>
<evidence type="ECO:0000256" key="3">
    <source>
        <dbReference type="ARBA" id="ARBA00022630"/>
    </source>
</evidence>
<evidence type="ECO:0000256" key="9">
    <source>
        <dbReference type="SAM" id="Phobius"/>
    </source>
</evidence>
<dbReference type="PANTHER" id="PTHR43706:SF47">
    <property type="entry name" value="EXTERNAL NADH-UBIQUINONE OXIDOREDUCTASE 1, MITOCHONDRIAL-RELATED"/>
    <property type="match status" value="1"/>
</dbReference>
<feature type="transmembrane region" description="Helical" evidence="9">
    <location>
        <begin position="374"/>
        <end position="393"/>
    </location>
</feature>
<name>A0A5C6DU89_9BACT</name>
<keyword evidence="4" id="KW-0274">FAD</keyword>
<feature type="region of interest" description="Disordered" evidence="8">
    <location>
        <begin position="432"/>
        <end position="451"/>
    </location>
</feature>
<evidence type="ECO:0000313" key="12">
    <source>
        <dbReference type="Proteomes" id="UP000315471"/>
    </source>
</evidence>
<dbReference type="EC" id="1.6.5.9" evidence="2"/>
<keyword evidence="12" id="KW-1185">Reference proteome</keyword>
<organism evidence="11 12">
    <name type="scientific">Novipirellula aureliae</name>
    <dbReference type="NCBI Taxonomy" id="2527966"/>
    <lineage>
        <taxon>Bacteria</taxon>
        <taxon>Pseudomonadati</taxon>
        <taxon>Planctomycetota</taxon>
        <taxon>Planctomycetia</taxon>
        <taxon>Pirellulales</taxon>
        <taxon>Pirellulaceae</taxon>
        <taxon>Novipirellula</taxon>
    </lineage>
</organism>
<keyword evidence="6" id="KW-0520">NAD</keyword>
<dbReference type="AlphaFoldDB" id="A0A5C6DU89"/>
<protein>
    <recommendedName>
        <fullName evidence="2">NADH:ubiquinone reductase (non-electrogenic)</fullName>
        <ecNumber evidence="2">1.6.5.9</ecNumber>
    </recommendedName>
</protein>
<evidence type="ECO:0000259" key="10">
    <source>
        <dbReference type="Pfam" id="PF07992"/>
    </source>
</evidence>
<keyword evidence="3" id="KW-0285">Flavoprotein</keyword>
<evidence type="ECO:0000256" key="7">
    <source>
        <dbReference type="ARBA" id="ARBA00047599"/>
    </source>
</evidence>
<feature type="domain" description="FAD/NAD(P)-binding" evidence="10">
    <location>
        <begin position="6"/>
        <end position="332"/>
    </location>
</feature>
<accession>A0A5C6DU89</accession>
<reference evidence="11 12" key="1">
    <citation type="submission" date="2019-02" db="EMBL/GenBank/DDBJ databases">
        <title>Deep-cultivation of Planctomycetes and their phenomic and genomic characterization uncovers novel biology.</title>
        <authorList>
            <person name="Wiegand S."/>
            <person name="Jogler M."/>
            <person name="Boedeker C."/>
            <person name="Pinto D."/>
            <person name="Vollmers J."/>
            <person name="Rivas-Marin E."/>
            <person name="Kohn T."/>
            <person name="Peeters S.H."/>
            <person name="Heuer A."/>
            <person name="Rast P."/>
            <person name="Oberbeckmann S."/>
            <person name="Bunk B."/>
            <person name="Jeske O."/>
            <person name="Meyerdierks A."/>
            <person name="Storesund J.E."/>
            <person name="Kallscheuer N."/>
            <person name="Luecker S."/>
            <person name="Lage O.M."/>
            <person name="Pohl T."/>
            <person name="Merkel B.J."/>
            <person name="Hornburger P."/>
            <person name="Mueller R.-W."/>
            <person name="Bruemmer F."/>
            <person name="Labrenz M."/>
            <person name="Spormann A.M."/>
            <person name="Op Den Camp H."/>
            <person name="Overmann J."/>
            <person name="Amann R."/>
            <person name="Jetten M.S.M."/>
            <person name="Mascher T."/>
            <person name="Medema M.H."/>
            <person name="Devos D.P."/>
            <person name="Kaster A.-K."/>
            <person name="Ovreas L."/>
            <person name="Rohde M."/>
            <person name="Galperin M.Y."/>
            <person name="Jogler C."/>
        </authorList>
    </citation>
    <scope>NUCLEOTIDE SEQUENCE [LARGE SCALE GENOMIC DNA]</scope>
    <source>
        <strain evidence="11 12">Q31b</strain>
    </source>
</reference>
<evidence type="ECO:0000256" key="6">
    <source>
        <dbReference type="ARBA" id="ARBA00023027"/>
    </source>
</evidence>
<comment type="similarity">
    <text evidence="1">Belongs to the NADH dehydrogenase family.</text>
</comment>
<evidence type="ECO:0000256" key="4">
    <source>
        <dbReference type="ARBA" id="ARBA00022827"/>
    </source>
</evidence>
<comment type="catalytic activity">
    <reaction evidence="7">
        <text>a quinone + NADH + H(+) = a quinol + NAD(+)</text>
        <dbReference type="Rhea" id="RHEA:46160"/>
        <dbReference type="ChEBI" id="CHEBI:15378"/>
        <dbReference type="ChEBI" id="CHEBI:24646"/>
        <dbReference type="ChEBI" id="CHEBI:57540"/>
        <dbReference type="ChEBI" id="CHEBI:57945"/>
        <dbReference type="ChEBI" id="CHEBI:132124"/>
        <dbReference type="EC" id="1.6.5.9"/>
    </reaction>
</comment>
<dbReference type="PANTHER" id="PTHR43706">
    <property type="entry name" value="NADH DEHYDROGENASE"/>
    <property type="match status" value="1"/>
</dbReference>
<dbReference type="SUPFAM" id="SSF51905">
    <property type="entry name" value="FAD/NAD(P)-binding domain"/>
    <property type="match status" value="1"/>
</dbReference>
<keyword evidence="9" id="KW-0472">Membrane</keyword>
<evidence type="ECO:0000256" key="8">
    <source>
        <dbReference type="SAM" id="MobiDB-lite"/>
    </source>
</evidence>
<dbReference type="Pfam" id="PF07992">
    <property type="entry name" value="Pyr_redox_2"/>
    <property type="match status" value="1"/>
</dbReference>
<dbReference type="PRINTS" id="PR00368">
    <property type="entry name" value="FADPNR"/>
</dbReference>
<keyword evidence="5 11" id="KW-0560">Oxidoreductase</keyword>
<comment type="caution">
    <text evidence="11">The sequence shown here is derived from an EMBL/GenBank/DDBJ whole genome shotgun (WGS) entry which is preliminary data.</text>
</comment>
<dbReference type="Gene3D" id="3.50.50.100">
    <property type="match status" value="1"/>
</dbReference>
<evidence type="ECO:0000256" key="2">
    <source>
        <dbReference type="ARBA" id="ARBA00012637"/>
    </source>
</evidence>
<evidence type="ECO:0000256" key="5">
    <source>
        <dbReference type="ARBA" id="ARBA00023002"/>
    </source>
</evidence>
<dbReference type="GO" id="GO:0050136">
    <property type="term" value="F:NADH dehydrogenase (quinone) (non-electrogenic) activity"/>
    <property type="evidence" value="ECO:0007669"/>
    <property type="project" value="UniProtKB-EC"/>
</dbReference>
<dbReference type="Proteomes" id="UP000315471">
    <property type="component" value="Unassembled WGS sequence"/>
</dbReference>
<dbReference type="InterPro" id="IPR023753">
    <property type="entry name" value="FAD/NAD-binding_dom"/>
</dbReference>
<dbReference type="InterPro" id="IPR036188">
    <property type="entry name" value="FAD/NAD-bd_sf"/>
</dbReference>
<dbReference type="RefSeq" id="WP_231617597.1">
    <property type="nucleotide sequence ID" value="NZ_SJPY01000005.1"/>
</dbReference>
<keyword evidence="9" id="KW-0812">Transmembrane</keyword>